<evidence type="ECO:0000313" key="6">
    <source>
        <dbReference type="Proteomes" id="UP000288073"/>
    </source>
</evidence>
<dbReference type="Pfam" id="PF07963">
    <property type="entry name" value="N_methyl"/>
    <property type="match status" value="1"/>
</dbReference>
<name>A0A430UYZ6_THESC</name>
<keyword evidence="4" id="KW-0472">Membrane</keyword>
<protein>
    <submittedName>
        <fullName evidence="5">Prepilin</fullName>
    </submittedName>
</protein>
<evidence type="ECO:0000256" key="4">
    <source>
        <dbReference type="ARBA" id="ARBA00023237"/>
    </source>
</evidence>
<keyword evidence="4" id="KW-0998">Cell outer membrane</keyword>
<organism evidence="5 6">
    <name type="scientific">Thermus scotoductus</name>
    <dbReference type="NCBI Taxonomy" id="37636"/>
    <lineage>
        <taxon>Bacteria</taxon>
        <taxon>Thermotogati</taxon>
        <taxon>Deinococcota</taxon>
        <taxon>Deinococci</taxon>
        <taxon>Thermales</taxon>
        <taxon>Thermaceae</taxon>
        <taxon>Thermus</taxon>
    </lineage>
</organism>
<dbReference type="NCBIfam" id="TIGR02532">
    <property type="entry name" value="IV_pilin_GFxxxE"/>
    <property type="match status" value="1"/>
</dbReference>
<dbReference type="GO" id="GO:0009279">
    <property type="term" value="C:cell outer membrane"/>
    <property type="evidence" value="ECO:0007669"/>
    <property type="project" value="UniProtKB-SubCell"/>
</dbReference>
<dbReference type="RefSeq" id="WP_126206842.1">
    <property type="nucleotide sequence ID" value="NZ_PEMF01000310.1"/>
</dbReference>
<dbReference type="PROSITE" id="PS00409">
    <property type="entry name" value="PROKAR_NTER_METHYL"/>
    <property type="match status" value="1"/>
</dbReference>
<comment type="subcellular location">
    <subcellularLocation>
        <location evidence="1">Cell outer membrane</location>
        <topology evidence="1">Single-pass membrane protein</topology>
    </subcellularLocation>
    <subcellularLocation>
        <location evidence="2">Periplasm</location>
    </subcellularLocation>
</comment>
<evidence type="ECO:0000256" key="3">
    <source>
        <dbReference type="ARBA" id="ARBA00022764"/>
    </source>
</evidence>
<dbReference type="AlphaFoldDB" id="A0A430UYZ6"/>
<keyword evidence="3" id="KW-0574">Periplasm</keyword>
<dbReference type="InterPro" id="IPR045584">
    <property type="entry name" value="Pilin-like"/>
</dbReference>
<accession>A0A430UYZ6</accession>
<sequence>MRKGLTLVEVLIALAVLGIAFGALLMSQVSNLRANAQARWRSETKAAAIQVLEQRMSEILRIEPSPDPKYQDKGTDSYWFVDYYYSCPTKVNPPSDVRRGSQSNLRPVSCGGTQEIGAITTSWTIEGQGGVFGEGLIKVSVTATHPRGPSLSLVDYISCYDVYPSPTVDAPVPCPRPTSTGGGR</sequence>
<comment type="caution">
    <text evidence="5">The sequence shown here is derived from an EMBL/GenBank/DDBJ whole genome shotgun (WGS) entry which is preliminary data.</text>
</comment>
<dbReference type="SUPFAM" id="SSF54523">
    <property type="entry name" value="Pili subunits"/>
    <property type="match status" value="1"/>
</dbReference>
<reference evidence="5 6" key="1">
    <citation type="journal article" date="2019" name="Extremophiles">
        <title>Biogeography of thermophiles and predominance of Thermus scotoductus in domestic water heaters.</title>
        <authorList>
            <person name="Wilpiszeski R.L."/>
            <person name="Zhang Z."/>
            <person name="House C.H."/>
        </authorList>
    </citation>
    <scope>NUCLEOTIDE SEQUENCE [LARGE SCALE GENOMIC DNA]</scope>
    <source>
        <strain evidence="5 6">10_S10</strain>
    </source>
</reference>
<dbReference type="Proteomes" id="UP000288073">
    <property type="component" value="Unassembled WGS sequence"/>
</dbReference>
<gene>
    <name evidence="5" type="ORF">CSW23_09765</name>
</gene>
<evidence type="ECO:0000256" key="1">
    <source>
        <dbReference type="ARBA" id="ARBA00004203"/>
    </source>
</evidence>
<proteinExistence type="predicted"/>
<dbReference type="GO" id="GO:0042597">
    <property type="term" value="C:periplasmic space"/>
    <property type="evidence" value="ECO:0007669"/>
    <property type="project" value="UniProtKB-SubCell"/>
</dbReference>
<dbReference type="InterPro" id="IPR012902">
    <property type="entry name" value="N_methyl_site"/>
</dbReference>
<evidence type="ECO:0000313" key="5">
    <source>
        <dbReference type="EMBL" id="RTI14782.1"/>
    </source>
</evidence>
<dbReference type="EMBL" id="PEMN01000345">
    <property type="protein sequence ID" value="RTI14782.1"/>
    <property type="molecule type" value="Genomic_DNA"/>
</dbReference>
<evidence type="ECO:0000256" key="2">
    <source>
        <dbReference type="ARBA" id="ARBA00004418"/>
    </source>
</evidence>